<dbReference type="InterPro" id="IPR001031">
    <property type="entry name" value="Thioesterase"/>
</dbReference>
<dbReference type="SUPFAM" id="SSF53474">
    <property type="entry name" value="alpha/beta-Hydrolases"/>
    <property type="match status" value="1"/>
</dbReference>
<dbReference type="Pfam" id="PF00975">
    <property type="entry name" value="Thioesterase"/>
    <property type="match status" value="1"/>
</dbReference>
<sequence length="254" mass="27255">MPVYDVTTPSGHEPPFTLVLLHHAGGSARGFAPLLPHLPRRWRVLGADLPGRLLDRARSRCRTAAEAVDHLCDALRPELTGPYAVFGHSMGALLAFELVRRLEAEALEPCWLGVSAVPPPVGGGGARAAAPAGWPAYRVLRYLHGLGGTPPGTGHRTALAELVARTLRQDLEVVGSYEYVDGPPLRTALSVFGGADDPLAPPHLLRRWSAHTRRPMGCHLWPGGHFYLFDHAEDVSARLVGACRTLLAGDRAAP</sequence>
<evidence type="ECO:0000256" key="1">
    <source>
        <dbReference type="ARBA" id="ARBA00007169"/>
    </source>
</evidence>
<evidence type="ECO:0000259" key="2">
    <source>
        <dbReference type="Pfam" id="PF00975"/>
    </source>
</evidence>
<dbReference type="PANTHER" id="PTHR11487">
    <property type="entry name" value="THIOESTERASE"/>
    <property type="match status" value="1"/>
</dbReference>
<dbReference type="EMBL" id="LMWP01000002">
    <property type="protein sequence ID" value="KUN32411.1"/>
    <property type="molecule type" value="Genomic_DNA"/>
</dbReference>
<dbReference type="RefSeq" id="WP_059261650.1">
    <property type="nucleotide sequence ID" value="NZ_KQ948351.1"/>
</dbReference>
<dbReference type="PANTHER" id="PTHR11487:SF0">
    <property type="entry name" value="S-ACYL FATTY ACID SYNTHASE THIOESTERASE, MEDIUM CHAIN"/>
    <property type="match status" value="1"/>
</dbReference>
<dbReference type="Gene3D" id="3.40.50.1820">
    <property type="entry name" value="alpha/beta hydrolase"/>
    <property type="match status" value="1"/>
</dbReference>
<dbReference type="GO" id="GO:0008610">
    <property type="term" value="P:lipid biosynthetic process"/>
    <property type="evidence" value="ECO:0007669"/>
    <property type="project" value="TreeGrafter"/>
</dbReference>
<protein>
    <submittedName>
        <fullName evidence="3">Thioesterase</fullName>
    </submittedName>
</protein>
<dbReference type="AlphaFoldDB" id="A0A117QJW2"/>
<proteinExistence type="inferred from homology"/>
<reference evidence="3 4" key="1">
    <citation type="submission" date="2015-10" db="EMBL/GenBank/DDBJ databases">
        <title>Draft genome sequence of Streptomyces corchorusii DSM 40340, type strain for the species Streptomyces corchorusii.</title>
        <authorList>
            <person name="Ruckert C."/>
            <person name="Winkler A."/>
            <person name="Kalinowski J."/>
            <person name="Kampfer P."/>
            <person name="Glaeser S."/>
        </authorList>
    </citation>
    <scope>NUCLEOTIDE SEQUENCE [LARGE SCALE GENOMIC DNA]</scope>
    <source>
        <strain evidence="3 4">DSM 40340</strain>
    </source>
</reference>
<name>A0A117QJW2_STRCK</name>
<dbReference type="InterPro" id="IPR012223">
    <property type="entry name" value="TEII"/>
</dbReference>
<evidence type="ECO:0000313" key="3">
    <source>
        <dbReference type="EMBL" id="KUN32411.1"/>
    </source>
</evidence>
<keyword evidence="4" id="KW-1185">Reference proteome</keyword>
<gene>
    <name evidence="3" type="ORF">AQJ11_02460</name>
</gene>
<comment type="caution">
    <text evidence="3">The sequence shown here is derived from an EMBL/GenBank/DDBJ whole genome shotgun (WGS) entry which is preliminary data.</text>
</comment>
<dbReference type="InterPro" id="IPR029058">
    <property type="entry name" value="AB_hydrolase_fold"/>
</dbReference>
<feature type="domain" description="Thioesterase" evidence="2">
    <location>
        <begin position="17"/>
        <end position="235"/>
    </location>
</feature>
<comment type="similarity">
    <text evidence="1">Belongs to the thioesterase family.</text>
</comment>
<evidence type="ECO:0000313" key="4">
    <source>
        <dbReference type="Proteomes" id="UP000053398"/>
    </source>
</evidence>
<accession>A0A117QJW2</accession>
<dbReference type="Proteomes" id="UP000053398">
    <property type="component" value="Unassembled WGS sequence"/>
</dbReference>
<organism evidence="3 4">
    <name type="scientific">Streptomyces corchorusii</name>
    <name type="common">Streptomyces chibaensis</name>
    <dbReference type="NCBI Taxonomy" id="1903"/>
    <lineage>
        <taxon>Bacteria</taxon>
        <taxon>Bacillati</taxon>
        <taxon>Actinomycetota</taxon>
        <taxon>Actinomycetes</taxon>
        <taxon>Kitasatosporales</taxon>
        <taxon>Streptomycetaceae</taxon>
        <taxon>Streptomyces</taxon>
    </lineage>
</organism>